<evidence type="ECO:0000256" key="2">
    <source>
        <dbReference type="SAM" id="MobiDB-lite"/>
    </source>
</evidence>
<dbReference type="GO" id="GO:0005737">
    <property type="term" value="C:cytoplasm"/>
    <property type="evidence" value="ECO:0007669"/>
    <property type="project" value="InterPro"/>
</dbReference>
<dbReference type="InterPro" id="IPR000192">
    <property type="entry name" value="Aminotrans_V_dom"/>
</dbReference>
<feature type="domain" description="Aminotransferase class V" evidence="3">
    <location>
        <begin position="30"/>
        <end position="186"/>
    </location>
</feature>
<protein>
    <submittedName>
        <fullName evidence="4">Kynureninase</fullName>
    </submittedName>
</protein>
<feature type="region of interest" description="Disordered" evidence="2">
    <location>
        <begin position="182"/>
        <end position="207"/>
    </location>
</feature>
<gene>
    <name evidence="4" type="ORF">GGD41_006489</name>
</gene>
<dbReference type="SUPFAM" id="SSF53383">
    <property type="entry name" value="PLP-dependent transferases"/>
    <property type="match status" value="1"/>
</dbReference>
<dbReference type="PANTHER" id="PTHR14084:SF0">
    <property type="entry name" value="KYNURENINASE"/>
    <property type="match status" value="1"/>
</dbReference>
<dbReference type="Proteomes" id="UP000572540">
    <property type="component" value="Unassembled WGS sequence"/>
</dbReference>
<comment type="caution">
    <text evidence="4">The sequence shown here is derived from an EMBL/GenBank/DDBJ whole genome shotgun (WGS) entry which is preliminary data.</text>
</comment>
<dbReference type="GO" id="GO:0043420">
    <property type="term" value="P:anthranilate metabolic process"/>
    <property type="evidence" value="ECO:0007669"/>
    <property type="project" value="TreeGrafter"/>
</dbReference>
<dbReference type="AlphaFoldDB" id="A0A7Y9WFG8"/>
<keyword evidence="1" id="KW-0663">Pyridoxal phosphate</keyword>
<dbReference type="Pfam" id="PF00266">
    <property type="entry name" value="Aminotran_5"/>
    <property type="match status" value="1"/>
</dbReference>
<dbReference type="InterPro" id="IPR015421">
    <property type="entry name" value="PyrdxlP-dep_Trfase_major"/>
</dbReference>
<evidence type="ECO:0000313" key="4">
    <source>
        <dbReference type="EMBL" id="NYH19261.1"/>
    </source>
</evidence>
<dbReference type="InterPro" id="IPR015424">
    <property type="entry name" value="PyrdxlP-dep_Trfase"/>
</dbReference>
<evidence type="ECO:0000313" key="5">
    <source>
        <dbReference type="Proteomes" id="UP000572540"/>
    </source>
</evidence>
<dbReference type="GO" id="GO:0030170">
    <property type="term" value="F:pyridoxal phosphate binding"/>
    <property type="evidence" value="ECO:0007669"/>
    <property type="project" value="InterPro"/>
</dbReference>
<dbReference type="PANTHER" id="PTHR14084">
    <property type="entry name" value="KYNURENINASE"/>
    <property type="match status" value="1"/>
</dbReference>
<evidence type="ECO:0000259" key="3">
    <source>
        <dbReference type="Pfam" id="PF00266"/>
    </source>
</evidence>
<accession>A0A7Y9WFG8</accession>
<dbReference type="GO" id="GO:0009435">
    <property type="term" value="P:NAD+ biosynthetic process"/>
    <property type="evidence" value="ECO:0007669"/>
    <property type="project" value="InterPro"/>
</dbReference>
<sequence length="256" mass="28323">MITREHCAALDAADTLAHCRARFDLPADTIYLDGNSLGAMPSNVPARIEQALKQEWAHGLIRSWNDADWYPAPQRTGNKIAKLIGAGQDEVIVADSTSVNLFKVLVAATRMRPGRNVILAERTNFPTDVYIASSVAEMTGCELRCVDPDEIVATIDDSVAIVSLTQVNYKTGKRYDMEAVTRQAHEGRRADRVGPVPFGGRDAGRSEPLRRRFRGGLRLQVSERRPRRAGIRVRRVAPYRSDASAADRLARPFEAV</sequence>
<proteinExistence type="predicted"/>
<feature type="compositionally biased region" description="Basic and acidic residues" evidence="2">
    <location>
        <begin position="182"/>
        <end position="192"/>
    </location>
</feature>
<evidence type="ECO:0000256" key="1">
    <source>
        <dbReference type="ARBA" id="ARBA00022898"/>
    </source>
</evidence>
<dbReference type="GO" id="GO:0030429">
    <property type="term" value="F:kynureninase activity"/>
    <property type="evidence" value="ECO:0007669"/>
    <property type="project" value="InterPro"/>
</dbReference>
<reference evidence="4 5" key="1">
    <citation type="submission" date="2020-07" db="EMBL/GenBank/DDBJ databases">
        <title>Exploring microbial biodiversity for novel pathways involved in the catabolism of aromatic compounds derived from lignin.</title>
        <authorList>
            <person name="Elkins J."/>
        </authorList>
    </citation>
    <scope>NUCLEOTIDE SEQUENCE [LARGE SCALE GENOMIC DNA]</scope>
    <source>
        <strain evidence="4 5">H2C3B</strain>
    </source>
</reference>
<organism evidence="4 5">
    <name type="scientific">Paraburkholderia bryophila</name>
    <dbReference type="NCBI Taxonomy" id="420952"/>
    <lineage>
        <taxon>Bacteria</taxon>
        <taxon>Pseudomonadati</taxon>
        <taxon>Pseudomonadota</taxon>
        <taxon>Betaproteobacteria</taxon>
        <taxon>Burkholderiales</taxon>
        <taxon>Burkholderiaceae</taxon>
        <taxon>Paraburkholderia</taxon>
    </lineage>
</organism>
<dbReference type="EMBL" id="JACCAU010000001">
    <property type="protein sequence ID" value="NYH19261.1"/>
    <property type="molecule type" value="Genomic_DNA"/>
</dbReference>
<dbReference type="InterPro" id="IPR010111">
    <property type="entry name" value="Kynureninase"/>
</dbReference>
<dbReference type="GO" id="GO:0019441">
    <property type="term" value="P:L-tryptophan catabolic process to kynurenine"/>
    <property type="evidence" value="ECO:0007669"/>
    <property type="project" value="TreeGrafter"/>
</dbReference>
<dbReference type="Gene3D" id="3.40.640.10">
    <property type="entry name" value="Type I PLP-dependent aspartate aminotransferase-like (Major domain)"/>
    <property type="match status" value="1"/>
</dbReference>
<name>A0A7Y9WFG8_9BURK</name>